<protein>
    <recommendedName>
        <fullName evidence="2">CRISPR type III-associated protein domain-containing protein</fullName>
    </recommendedName>
</protein>
<reference evidence="3" key="1">
    <citation type="submission" date="2018-12" db="EMBL/GenBank/DDBJ databases">
        <title>Novel natural products biosynthetic potential of the class Ktedonobacteria.</title>
        <authorList>
            <person name="Zheng Y."/>
            <person name="Saitou A."/>
            <person name="Wang C.M."/>
            <person name="Toyoda A."/>
            <person name="Minakuchi Y."/>
            <person name="Sekiguchi Y."/>
            <person name="Ueda K."/>
            <person name="Takano H."/>
            <person name="Sakai Y."/>
            <person name="Yokota A."/>
            <person name="Yabe S."/>
        </authorList>
    </citation>
    <scope>NUCLEOTIDE SEQUENCE</scope>
    <source>
        <strain evidence="3">COM3</strain>
    </source>
</reference>
<dbReference type="NCBIfam" id="TIGR01894">
    <property type="entry name" value="cas_TM1795_cmr1"/>
    <property type="match status" value="1"/>
</dbReference>
<dbReference type="GO" id="GO:0051607">
    <property type="term" value="P:defense response to virus"/>
    <property type="evidence" value="ECO:0007669"/>
    <property type="project" value="UniProtKB-KW"/>
</dbReference>
<dbReference type="Pfam" id="PF03787">
    <property type="entry name" value="RAMPs"/>
    <property type="match status" value="1"/>
</dbReference>
<dbReference type="AlphaFoldDB" id="A0A455SN16"/>
<evidence type="ECO:0000259" key="2">
    <source>
        <dbReference type="Pfam" id="PF03787"/>
    </source>
</evidence>
<dbReference type="InterPro" id="IPR007522">
    <property type="entry name" value="CRISPR-assoc_prot_TM1795"/>
</dbReference>
<feature type="domain" description="CRISPR type III-associated protein" evidence="2">
    <location>
        <begin position="52"/>
        <end position="112"/>
    </location>
</feature>
<gene>
    <name evidence="3" type="ORF">KTC_35490</name>
</gene>
<keyword evidence="1" id="KW-0051">Antiviral defense</keyword>
<name>A0A455SN16_9CHLR</name>
<sequence length="122" mass="13617">MQLITLSSTSLPVVINIDILQVKFRSIDREENIRKDAYNHVYSPFAYPSFFAGANQKAAELRAPSFRGQMRYWYRALVAGVEGPENLKALREAEAAVFGSSSLGSAVNPKNTSRGIKKDHRI</sequence>
<organism evidence="3">
    <name type="scientific">Thermosporothrix sp. COM3</name>
    <dbReference type="NCBI Taxonomy" id="2490863"/>
    <lineage>
        <taxon>Bacteria</taxon>
        <taxon>Bacillati</taxon>
        <taxon>Chloroflexota</taxon>
        <taxon>Ktedonobacteria</taxon>
        <taxon>Ktedonobacterales</taxon>
        <taxon>Thermosporotrichaceae</taxon>
        <taxon>Thermosporothrix</taxon>
    </lineage>
</organism>
<evidence type="ECO:0000313" key="3">
    <source>
        <dbReference type="EMBL" id="BBH88798.1"/>
    </source>
</evidence>
<dbReference type="EMBL" id="AP019376">
    <property type="protein sequence ID" value="BBH88798.1"/>
    <property type="molecule type" value="Genomic_DNA"/>
</dbReference>
<evidence type="ECO:0000256" key="1">
    <source>
        <dbReference type="ARBA" id="ARBA00023118"/>
    </source>
</evidence>
<proteinExistence type="predicted"/>
<dbReference type="InterPro" id="IPR005537">
    <property type="entry name" value="RAMP_III_fam"/>
</dbReference>
<accession>A0A455SN16</accession>